<proteinExistence type="predicted"/>
<protein>
    <submittedName>
        <fullName evidence="1">Uncharacterized protein</fullName>
    </submittedName>
</protein>
<dbReference type="AlphaFoldDB" id="A0A5B7K794"/>
<sequence length="68" mass="7552">MQDSLTNPHSATPYASFLHHATPCHTLYKLPSPRLTTPHPTTLFQYPTTPCLILFPTASLCLTLPHPI</sequence>
<keyword evidence="2" id="KW-1185">Reference proteome</keyword>
<name>A0A5B7K794_PORTR</name>
<accession>A0A5B7K794</accession>
<comment type="caution">
    <text evidence="1">The sequence shown here is derived from an EMBL/GenBank/DDBJ whole genome shotgun (WGS) entry which is preliminary data.</text>
</comment>
<organism evidence="1 2">
    <name type="scientific">Portunus trituberculatus</name>
    <name type="common">Swimming crab</name>
    <name type="synonym">Neptunus trituberculatus</name>
    <dbReference type="NCBI Taxonomy" id="210409"/>
    <lineage>
        <taxon>Eukaryota</taxon>
        <taxon>Metazoa</taxon>
        <taxon>Ecdysozoa</taxon>
        <taxon>Arthropoda</taxon>
        <taxon>Crustacea</taxon>
        <taxon>Multicrustacea</taxon>
        <taxon>Malacostraca</taxon>
        <taxon>Eumalacostraca</taxon>
        <taxon>Eucarida</taxon>
        <taxon>Decapoda</taxon>
        <taxon>Pleocyemata</taxon>
        <taxon>Brachyura</taxon>
        <taxon>Eubrachyura</taxon>
        <taxon>Portunoidea</taxon>
        <taxon>Portunidae</taxon>
        <taxon>Portuninae</taxon>
        <taxon>Portunus</taxon>
    </lineage>
</organism>
<dbReference type="Proteomes" id="UP000324222">
    <property type="component" value="Unassembled WGS sequence"/>
</dbReference>
<gene>
    <name evidence="1" type="ORF">E2C01_098059</name>
</gene>
<evidence type="ECO:0000313" key="1">
    <source>
        <dbReference type="EMBL" id="MPD02474.1"/>
    </source>
</evidence>
<reference evidence="1 2" key="1">
    <citation type="submission" date="2019-05" db="EMBL/GenBank/DDBJ databases">
        <title>Another draft genome of Portunus trituberculatus and its Hox gene families provides insights of decapod evolution.</title>
        <authorList>
            <person name="Jeong J.-H."/>
            <person name="Song I."/>
            <person name="Kim S."/>
            <person name="Choi T."/>
            <person name="Kim D."/>
            <person name="Ryu S."/>
            <person name="Kim W."/>
        </authorList>
    </citation>
    <scope>NUCLEOTIDE SEQUENCE [LARGE SCALE GENOMIC DNA]</scope>
    <source>
        <tissue evidence="1">Muscle</tissue>
    </source>
</reference>
<evidence type="ECO:0000313" key="2">
    <source>
        <dbReference type="Proteomes" id="UP000324222"/>
    </source>
</evidence>
<dbReference type="EMBL" id="VSRR010131573">
    <property type="protein sequence ID" value="MPD02474.1"/>
    <property type="molecule type" value="Genomic_DNA"/>
</dbReference>